<reference evidence="2 3" key="2">
    <citation type="journal article" date="2008" name="Nature">
        <title>The Phaeodactylum genome reveals the evolutionary history of diatom genomes.</title>
        <authorList>
            <person name="Bowler C."/>
            <person name="Allen A.E."/>
            <person name="Badger J.H."/>
            <person name="Grimwood J."/>
            <person name="Jabbari K."/>
            <person name="Kuo A."/>
            <person name="Maheswari U."/>
            <person name="Martens C."/>
            <person name="Maumus F."/>
            <person name="Otillar R.P."/>
            <person name="Rayko E."/>
            <person name="Salamov A."/>
            <person name="Vandepoele K."/>
            <person name="Beszteri B."/>
            <person name="Gruber A."/>
            <person name="Heijde M."/>
            <person name="Katinka M."/>
            <person name="Mock T."/>
            <person name="Valentin K."/>
            <person name="Verret F."/>
            <person name="Berges J.A."/>
            <person name="Brownlee C."/>
            <person name="Cadoret J.P."/>
            <person name="Chiovitti A."/>
            <person name="Choi C.J."/>
            <person name="Coesel S."/>
            <person name="De Martino A."/>
            <person name="Detter J.C."/>
            <person name="Durkin C."/>
            <person name="Falciatore A."/>
            <person name="Fournet J."/>
            <person name="Haruta M."/>
            <person name="Huysman M.J."/>
            <person name="Jenkins B.D."/>
            <person name="Jiroutova K."/>
            <person name="Jorgensen R.E."/>
            <person name="Joubert Y."/>
            <person name="Kaplan A."/>
            <person name="Kroger N."/>
            <person name="Kroth P.G."/>
            <person name="La Roche J."/>
            <person name="Lindquist E."/>
            <person name="Lommer M."/>
            <person name="Martin-Jezequel V."/>
            <person name="Lopez P.J."/>
            <person name="Lucas S."/>
            <person name="Mangogna M."/>
            <person name="McGinnis K."/>
            <person name="Medlin L.K."/>
            <person name="Montsant A."/>
            <person name="Oudot-Le Secq M.P."/>
            <person name="Napoli C."/>
            <person name="Obornik M."/>
            <person name="Parker M.S."/>
            <person name="Petit J.L."/>
            <person name="Porcel B.M."/>
            <person name="Poulsen N."/>
            <person name="Robison M."/>
            <person name="Rychlewski L."/>
            <person name="Rynearson T.A."/>
            <person name="Schmutz J."/>
            <person name="Shapiro H."/>
            <person name="Siaut M."/>
            <person name="Stanley M."/>
            <person name="Sussman M.R."/>
            <person name="Taylor A.R."/>
            <person name="Vardi A."/>
            <person name="von Dassow P."/>
            <person name="Vyverman W."/>
            <person name="Willis A."/>
            <person name="Wyrwicz L.S."/>
            <person name="Rokhsar D.S."/>
            <person name="Weissenbach J."/>
            <person name="Armbrust E.V."/>
            <person name="Green B.R."/>
            <person name="Van de Peer Y."/>
            <person name="Grigoriev I.V."/>
        </authorList>
    </citation>
    <scope>NUCLEOTIDE SEQUENCE [LARGE SCALE GENOMIC DNA]</scope>
    <source>
        <strain evidence="2 3">CCMP1335</strain>
    </source>
</reference>
<dbReference type="Proteomes" id="UP000001449">
    <property type="component" value="Chromosome 18"/>
</dbReference>
<dbReference type="AlphaFoldDB" id="B5YM57"/>
<dbReference type="RefSeq" id="XP_002295637.1">
    <property type="nucleotide sequence ID" value="XM_002295601.1"/>
</dbReference>
<accession>B5YM57</accession>
<sequence length="370" mass="40412">MLTPGGGKQPPLGPTTTIILMPDEFKYDAENNLGRANGNTYQRKPALPGVHDGQIMVRLKKKRFIIIDYSYVPNMQDMQYARSFPHIVIPEGAGTQNCSTRNCPNVGVPCQLFDSHPAEPLSLYLRGGLCFSCQRNLNEKRRTQRKRKSDGLPVGTEGHSGDASVGSNSHGSSRFKINNEYVDLNPDAIIINGPIEGTRTRGPDYQTPQIGSDILQIVSDLTQEATTLMTHSANVQAHGTAGAIASTATINDLYQRTFLSLTKATFLITQWKASWDENIANKVAAASHASFVAGSSLQPHHHAGMDGLLNEAIASTAAFGGSATMDSLMMPSGNGMSHLHYAHLQHMNQQYQNQMMQEHAEDETEDYTEV</sequence>
<dbReference type="eggNOG" id="ENOG502QYK8">
    <property type="taxonomic scope" value="Eukaryota"/>
</dbReference>
<dbReference type="GeneID" id="7450891"/>
<reference evidence="2 3" key="1">
    <citation type="journal article" date="2004" name="Science">
        <title>The genome of the diatom Thalassiosira pseudonana: ecology, evolution, and metabolism.</title>
        <authorList>
            <person name="Armbrust E.V."/>
            <person name="Berges J.A."/>
            <person name="Bowler C."/>
            <person name="Green B.R."/>
            <person name="Martinez D."/>
            <person name="Putnam N.H."/>
            <person name="Zhou S."/>
            <person name="Allen A.E."/>
            <person name="Apt K.E."/>
            <person name="Bechner M."/>
            <person name="Brzezinski M.A."/>
            <person name="Chaal B.K."/>
            <person name="Chiovitti A."/>
            <person name="Davis A.K."/>
            <person name="Demarest M.S."/>
            <person name="Detter J.C."/>
            <person name="Glavina T."/>
            <person name="Goodstein D."/>
            <person name="Hadi M.Z."/>
            <person name="Hellsten U."/>
            <person name="Hildebrand M."/>
            <person name="Jenkins B.D."/>
            <person name="Jurka J."/>
            <person name="Kapitonov V.V."/>
            <person name="Kroger N."/>
            <person name="Lau W.W."/>
            <person name="Lane T.W."/>
            <person name="Larimer F.W."/>
            <person name="Lippmeier J.C."/>
            <person name="Lucas S."/>
            <person name="Medina M."/>
            <person name="Montsant A."/>
            <person name="Obornik M."/>
            <person name="Parker M.S."/>
            <person name="Palenik B."/>
            <person name="Pazour G.J."/>
            <person name="Richardson P.M."/>
            <person name="Rynearson T.A."/>
            <person name="Saito M.A."/>
            <person name="Schwartz D.C."/>
            <person name="Thamatrakoln K."/>
            <person name="Valentin K."/>
            <person name="Vardi A."/>
            <person name="Wilkerson F.P."/>
            <person name="Rokhsar D.S."/>
        </authorList>
    </citation>
    <scope>NUCLEOTIDE SEQUENCE [LARGE SCALE GENOMIC DNA]</scope>
    <source>
        <strain evidence="2 3">CCMP1335</strain>
    </source>
</reference>
<keyword evidence="3" id="KW-1185">Reference proteome</keyword>
<protein>
    <submittedName>
        <fullName evidence="2">Uncharacterized protein</fullName>
    </submittedName>
</protein>
<dbReference type="PaxDb" id="35128-Thaps25420"/>
<dbReference type="KEGG" id="tps:THAPS_25420"/>
<dbReference type="OMA" id="GTAICKE"/>
<proteinExistence type="predicted"/>
<dbReference type="EMBL" id="CP001159">
    <property type="protein sequence ID" value="ACI64354.1"/>
    <property type="molecule type" value="Genomic_DNA"/>
</dbReference>
<dbReference type="InParanoid" id="B5YM57"/>
<gene>
    <name evidence="2" type="ORF">THAPS_25420</name>
</gene>
<feature type="region of interest" description="Disordered" evidence="1">
    <location>
        <begin position="140"/>
        <end position="171"/>
    </location>
</feature>
<evidence type="ECO:0000313" key="2">
    <source>
        <dbReference type="EMBL" id="ACI64354.1"/>
    </source>
</evidence>
<dbReference type="HOGENOM" id="CLU_749053_0_0_1"/>
<evidence type="ECO:0000256" key="1">
    <source>
        <dbReference type="SAM" id="MobiDB-lite"/>
    </source>
</evidence>
<name>B5YM57_THAPS</name>
<evidence type="ECO:0000313" key="3">
    <source>
        <dbReference type="Proteomes" id="UP000001449"/>
    </source>
</evidence>
<organism evidence="2 3">
    <name type="scientific">Thalassiosira pseudonana</name>
    <name type="common">Marine diatom</name>
    <name type="synonym">Cyclotella nana</name>
    <dbReference type="NCBI Taxonomy" id="35128"/>
    <lineage>
        <taxon>Eukaryota</taxon>
        <taxon>Sar</taxon>
        <taxon>Stramenopiles</taxon>
        <taxon>Ochrophyta</taxon>
        <taxon>Bacillariophyta</taxon>
        <taxon>Coscinodiscophyceae</taxon>
        <taxon>Thalassiosirophycidae</taxon>
        <taxon>Thalassiosirales</taxon>
        <taxon>Thalassiosiraceae</taxon>
        <taxon>Thalassiosira</taxon>
    </lineage>
</organism>